<dbReference type="Proteomes" id="UP000824681">
    <property type="component" value="Chromosome"/>
</dbReference>
<protein>
    <recommendedName>
        <fullName evidence="3">Serine/threonine protein phosphatase PrpC</fullName>
    </recommendedName>
</protein>
<accession>A0ABX8UEP2</accession>
<reference evidence="1 2" key="1">
    <citation type="journal article" date="2021" name="ACS Chem. Biol.">
        <title>Genomic-Led Discovery of a Novel Glycopeptide Antibiotic by Nonomuraea coxensis DSM 45129.</title>
        <authorList>
            <person name="Yushchuk O."/>
            <person name="Vior N.M."/>
            <person name="Andreo-Vidal A."/>
            <person name="Berini F."/>
            <person name="Ruckert C."/>
            <person name="Busche T."/>
            <person name="Binda E."/>
            <person name="Kalinowski J."/>
            <person name="Truman A.W."/>
            <person name="Marinelli F."/>
        </authorList>
    </citation>
    <scope>NUCLEOTIDE SEQUENCE [LARGE SCALE GENOMIC DNA]</scope>
    <source>
        <strain evidence="1 2">DSM 45129</strain>
    </source>
</reference>
<sequence>MTQQVTEVKVCGAGLPDPSGTGVVWHYMAPRVLAIGVWTERCEGRGEDAEPLFTHRMPDGEGILGVFDGLGGAGAGASCELSDGTRRSGAWIGARLVRAGVEAWFRSQGPDPDPGGTPESLRGHLAELLSSVPAPPPSKIVSRMRKWLPTTMAVLRYRLDGEAAECRALWAGDSRVYALSRESGLQALTRDHTEETDCLRQLTQDPPMTNLICAGQEFVIDSHTLRLPLPCVLVCATDGFFGYVGTPAHFECHLLSTLQEARDEQEWAELLARLVSSYTGDDASLSLAALGFADFAQLRSGFIRRAREAEARYRPADLPAEDLTASEWRLRAWDEYRPAYERLMPPARPAKEPA</sequence>
<dbReference type="SUPFAM" id="SSF81606">
    <property type="entry name" value="PP2C-like"/>
    <property type="match status" value="1"/>
</dbReference>
<evidence type="ECO:0000313" key="1">
    <source>
        <dbReference type="EMBL" id="QYC45234.1"/>
    </source>
</evidence>
<keyword evidence="2" id="KW-1185">Reference proteome</keyword>
<organism evidence="1 2">
    <name type="scientific">Nonomuraea coxensis DSM 45129</name>
    <dbReference type="NCBI Taxonomy" id="1122611"/>
    <lineage>
        <taxon>Bacteria</taxon>
        <taxon>Bacillati</taxon>
        <taxon>Actinomycetota</taxon>
        <taxon>Actinomycetes</taxon>
        <taxon>Streptosporangiales</taxon>
        <taxon>Streptosporangiaceae</taxon>
        <taxon>Nonomuraea</taxon>
    </lineage>
</organism>
<name>A0ABX8UEP2_9ACTN</name>
<proteinExistence type="predicted"/>
<dbReference type="Gene3D" id="3.60.40.10">
    <property type="entry name" value="PPM-type phosphatase domain"/>
    <property type="match status" value="1"/>
</dbReference>
<evidence type="ECO:0008006" key="3">
    <source>
        <dbReference type="Google" id="ProtNLM"/>
    </source>
</evidence>
<gene>
    <name evidence="1" type="ORF">Nocox_38420</name>
</gene>
<dbReference type="InterPro" id="IPR036457">
    <property type="entry name" value="PPM-type-like_dom_sf"/>
</dbReference>
<dbReference type="EMBL" id="CP068985">
    <property type="protein sequence ID" value="QYC45234.1"/>
    <property type="molecule type" value="Genomic_DNA"/>
</dbReference>
<evidence type="ECO:0000313" key="2">
    <source>
        <dbReference type="Proteomes" id="UP000824681"/>
    </source>
</evidence>